<gene>
    <name evidence="4" type="ORF">SteCoe_26863</name>
</gene>
<sequence length="1458" mass="171220">MKIPLENYLELLFYRRYSVKIYCINNSIQAYTKDFQTLKEWSSLITGLSISMFAWLIKRPSWASSKFSLNLKTLEVIYQKGLKGGSTHSSSNQISLFSIQLYPDHKILVDLKENQIKANELSTKVSQSIEELRIEMNEFSSLEKISPNEDSYLYIDAINILENFDVTECLIQTKKLEEKASVALVARKFFNAYFMKNQKVVSIAEFEKKKLLSRIDYIIGAIERNGKLNQKLYTKVEAEIINNIIDNAKEIQIWWQIVINELKDILSALVGLKSIDPIPALTKLLSYFSIARERMECKHEYLFHFDIFEKDSTIASDIQDQIQYLIAKGIEEMEKIGLGEVNLILDLFENCIYKEKISELFLLNVQKAYFHNNIENKTWEIKLKLANILRSLRGHWHDKISQEADHLHEIMGKYQQDNKLRIVLDLSLGKLTKAKVSNELVKKQDEFITNKIHTTDLIVGRDEVIREIYTKLQANNILVVAGLGGIGKTSVALKYAEDFKRKYQIIWVVNGENMTKDLNLFAIILGIPKDSDTLENLKVILRSEKIRQSILLIFDNLEGKAQLKDYYVKSDNIHFLITSRSSDWEECIEIGYLTEIQSIDYLTKKLIERNESDDYLRILAQRWGGYALGLKQSIINIKINKFSIKDYLEINQEILIDEEILVTLESIFGKFTEETFNALELISYFQLEDIPEEIIKKIIIEKYGIQEWGKIRSQLMKFYIINVRSEGKWNVHRIIMEFIRSKNKGKMKELLVKYYYENFTCERGIYNDKIRVEEIKAMIPHVQEFLKKIKLDCKEEIFICCELAKANLEINSDFKETEKTLEKITEKEIEISQYENKESIAKIWRYVAGVFLSMTKVDKSEEYYMKCLDISEQVLSPLHPDLAALYMGIGCLYEHKENYIKSEEFYMKCLKIREEILTPLHPSLAMTYISIGNFYKHLNDLTKLEEILMKGLKIMEQISAPLQLDLAELYMGLGELYLLTNDYIKSEEFFIKCLKIKEEIFPPIHLKLASTYFSFGVMSFSAGNDIKSEELYMKSLKICEQILPPFHPNLILIYMVLGLSYRIDPECKKSEEYYMKFLKINEEISPPLNQNLSTIYMLMGDIYKDNSDYKKSEEYYMKSLKIKEQILPQPNSKLSLIYMNLGNLHRINLDYMKSEEYYMKCLKIKEQILPPVHPDLAELYMILGELHFNKNDCSRSIEFYMKCLKINEQILPPLDLKLAEIYIVLGVLHFVIFIKSEKFFLKSLNIMELILPPLDFQLVYVYKTLGSLYMSKYNYEKSEEFYIKSLKIKEQIPLDDEIAEIYLDMGDLYNSKGETVKSENFIIKSFEIREKIFPPLDPGLAALYMSNGLCYKYKYNYKISKKLLIKCLKIKEQILLPNDPELAELYKNIGDFYEYFYNYTKSLEYYIKYLNISEQILPPLHENLATIYDKMGNLYLKTKDYTKSKEFSIKCHKIREQI</sequence>
<comment type="caution">
    <text evidence="4">The sequence shown here is derived from an EMBL/GenBank/DDBJ whole genome shotgun (WGS) entry which is preliminary data.</text>
</comment>
<dbReference type="Pfam" id="PF13424">
    <property type="entry name" value="TPR_12"/>
    <property type="match status" value="3"/>
</dbReference>
<dbReference type="EMBL" id="MPUH01000763">
    <property type="protein sequence ID" value="OMJ74272.1"/>
    <property type="molecule type" value="Genomic_DNA"/>
</dbReference>
<evidence type="ECO:0000313" key="5">
    <source>
        <dbReference type="Proteomes" id="UP000187209"/>
    </source>
</evidence>
<dbReference type="PROSITE" id="PS50005">
    <property type="entry name" value="TPR"/>
    <property type="match status" value="5"/>
</dbReference>
<keyword evidence="5" id="KW-1185">Reference proteome</keyword>
<dbReference type="InterPro" id="IPR019734">
    <property type="entry name" value="TPR_rpt"/>
</dbReference>
<feature type="repeat" description="TPR" evidence="3">
    <location>
        <begin position="967"/>
        <end position="1000"/>
    </location>
</feature>
<evidence type="ECO:0000313" key="4">
    <source>
        <dbReference type="EMBL" id="OMJ74272.1"/>
    </source>
</evidence>
<dbReference type="SUPFAM" id="SSF52540">
    <property type="entry name" value="P-loop containing nucleoside triphosphate hydrolases"/>
    <property type="match status" value="1"/>
</dbReference>
<protein>
    <submittedName>
        <fullName evidence="4">Uncharacterized protein</fullName>
    </submittedName>
</protein>
<name>A0A1R2BBX6_9CILI</name>
<dbReference type="Pfam" id="PF13374">
    <property type="entry name" value="TPR_10"/>
    <property type="match status" value="1"/>
</dbReference>
<evidence type="ECO:0000256" key="1">
    <source>
        <dbReference type="ARBA" id="ARBA00022737"/>
    </source>
</evidence>
<organism evidence="4 5">
    <name type="scientific">Stentor coeruleus</name>
    <dbReference type="NCBI Taxonomy" id="5963"/>
    <lineage>
        <taxon>Eukaryota</taxon>
        <taxon>Sar</taxon>
        <taxon>Alveolata</taxon>
        <taxon>Ciliophora</taxon>
        <taxon>Postciliodesmatophora</taxon>
        <taxon>Heterotrichea</taxon>
        <taxon>Heterotrichida</taxon>
        <taxon>Stentoridae</taxon>
        <taxon>Stentor</taxon>
    </lineage>
</organism>
<feature type="repeat" description="TPR" evidence="3">
    <location>
        <begin position="1383"/>
        <end position="1416"/>
    </location>
</feature>
<dbReference type="PANTHER" id="PTHR45641">
    <property type="entry name" value="TETRATRICOPEPTIDE REPEAT PROTEIN (AFU_ORTHOLOGUE AFUA_6G03870)"/>
    <property type="match status" value="1"/>
</dbReference>
<dbReference type="Pfam" id="PF13181">
    <property type="entry name" value="TPR_8"/>
    <property type="match status" value="3"/>
</dbReference>
<dbReference type="PANTHER" id="PTHR45641:SF19">
    <property type="entry name" value="NEPHROCYSTIN-3"/>
    <property type="match status" value="1"/>
</dbReference>
<dbReference type="Gene3D" id="1.25.40.10">
    <property type="entry name" value="Tetratricopeptide repeat domain"/>
    <property type="match status" value="5"/>
</dbReference>
<dbReference type="InterPro" id="IPR027417">
    <property type="entry name" value="P-loop_NTPase"/>
</dbReference>
<dbReference type="Proteomes" id="UP000187209">
    <property type="component" value="Unassembled WGS sequence"/>
</dbReference>
<dbReference type="SUPFAM" id="SSF48452">
    <property type="entry name" value="TPR-like"/>
    <property type="match status" value="3"/>
</dbReference>
<dbReference type="InterPro" id="IPR011990">
    <property type="entry name" value="TPR-like_helical_dom_sf"/>
</dbReference>
<evidence type="ECO:0000256" key="3">
    <source>
        <dbReference type="PROSITE-ProRule" id="PRU00339"/>
    </source>
</evidence>
<dbReference type="Gene3D" id="3.40.50.300">
    <property type="entry name" value="P-loop containing nucleotide triphosphate hydrolases"/>
    <property type="match status" value="1"/>
</dbReference>
<feature type="repeat" description="TPR" evidence="3">
    <location>
        <begin position="1093"/>
        <end position="1126"/>
    </location>
</feature>
<dbReference type="SMART" id="SM00028">
    <property type="entry name" value="TPR"/>
    <property type="match status" value="14"/>
</dbReference>
<keyword evidence="2 3" id="KW-0802">TPR repeat</keyword>
<proteinExistence type="predicted"/>
<keyword evidence="1" id="KW-0677">Repeat</keyword>
<reference evidence="4 5" key="1">
    <citation type="submission" date="2016-11" db="EMBL/GenBank/DDBJ databases">
        <title>The macronuclear genome of Stentor coeruleus: a giant cell with tiny introns.</title>
        <authorList>
            <person name="Slabodnick M."/>
            <person name="Ruby J.G."/>
            <person name="Reiff S.B."/>
            <person name="Swart E.C."/>
            <person name="Gosai S."/>
            <person name="Prabakaran S."/>
            <person name="Witkowska E."/>
            <person name="Larue G.E."/>
            <person name="Fisher S."/>
            <person name="Freeman R.M."/>
            <person name="Gunawardena J."/>
            <person name="Chu W."/>
            <person name="Stover N.A."/>
            <person name="Gregory B.D."/>
            <person name="Nowacki M."/>
            <person name="Derisi J."/>
            <person name="Roy S.W."/>
            <person name="Marshall W.F."/>
            <person name="Sood P."/>
        </authorList>
    </citation>
    <scope>NUCLEOTIDE SEQUENCE [LARGE SCALE GENOMIC DNA]</scope>
    <source>
        <strain evidence="4">WM001</strain>
    </source>
</reference>
<evidence type="ECO:0000256" key="2">
    <source>
        <dbReference type="ARBA" id="ARBA00022803"/>
    </source>
</evidence>
<accession>A0A1R2BBX6</accession>
<feature type="repeat" description="TPR" evidence="3">
    <location>
        <begin position="1177"/>
        <end position="1210"/>
    </location>
</feature>
<dbReference type="OrthoDB" id="381520at2759"/>
<feature type="repeat" description="TPR" evidence="3">
    <location>
        <begin position="1259"/>
        <end position="1292"/>
    </location>
</feature>